<reference evidence="1" key="1">
    <citation type="submission" date="2018-05" db="EMBL/GenBank/DDBJ databases">
        <authorList>
            <person name="Lanie J.A."/>
            <person name="Ng W.-L."/>
            <person name="Kazmierczak K.M."/>
            <person name="Andrzejewski T.M."/>
            <person name="Davidsen T.M."/>
            <person name="Wayne K.J."/>
            <person name="Tettelin H."/>
            <person name="Glass J.I."/>
            <person name="Rusch D."/>
            <person name="Podicherti R."/>
            <person name="Tsui H.-C.T."/>
            <person name="Winkler M.E."/>
        </authorList>
    </citation>
    <scope>NUCLEOTIDE SEQUENCE</scope>
</reference>
<sequence length="137" mass="15264">VKINPLEILLWTFRRNENDVVNIYNTLSPAMQLATGGNMLNFGLWDESDMSAAKAQNRLCDVIAHLAELDSGKSLLDVGSGLSSPAIRWTESYPDIEIWCVNINYLQLQAAKNYLRKKKSSPAICEINATSTMLPFS</sequence>
<gene>
    <name evidence="1" type="ORF">METZ01_LOCUS249750</name>
</gene>
<protein>
    <recommendedName>
        <fullName evidence="2">O-methyltransferase domain-containing protein</fullName>
    </recommendedName>
</protein>
<evidence type="ECO:0008006" key="2">
    <source>
        <dbReference type="Google" id="ProtNLM"/>
    </source>
</evidence>
<evidence type="ECO:0000313" key="1">
    <source>
        <dbReference type="EMBL" id="SVB96896.1"/>
    </source>
</evidence>
<dbReference type="InterPro" id="IPR029063">
    <property type="entry name" value="SAM-dependent_MTases_sf"/>
</dbReference>
<feature type="non-terminal residue" evidence="1">
    <location>
        <position position="137"/>
    </location>
</feature>
<feature type="non-terminal residue" evidence="1">
    <location>
        <position position="1"/>
    </location>
</feature>
<dbReference type="Gene3D" id="3.40.50.150">
    <property type="entry name" value="Vaccinia Virus protein VP39"/>
    <property type="match status" value="1"/>
</dbReference>
<dbReference type="SUPFAM" id="SSF53335">
    <property type="entry name" value="S-adenosyl-L-methionine-dependent methyltransferases"/>
    <property type="match status" value="1"/>
</dbReference>
<dbReference type="EMBL" id="UINC01066317">
    <property type="protein sequence ID" value="SVB96896.1"/>
    <property type="molecule type" value="Genomic_DNA"/>
</dbReference>
<organism evidence="1">
    <name type="scientific">marine metagenome</name>
    <dbReference type="NCBI Taxonomy" id="408172"/>
    <lineage>
        <taxon>unclassified sequences</taxon>
        <taxon>metagenomes</taxon>
        <taxon>ecological metagenomes</taxon>
    </lineage>
</organism>
<dbReference type="AlphaFoldDB" id="A0A382IBB5"/>
<accession>A0A382IBB5</accession>
<name>A0A382IBB5_9ZZZZ</name>
<proteinExistence type="predicted"/>